<evidence type="ECO:0000313" key="1">
    <source>
        <dbReference type="EMBL" id="MFD1003411.1"/>
    </source>
</evidence>
<protein>
    <submittedName>
        <fullName evidence="1">Uncharacterized protein</fullName>
    </submittedName>
</protein>
<name>A0ABW3KE15_9BACT</name>
<accession>A0ABW3KE15</accession>
<dbReference type="EMBL" id="JBHTKA010000016">
    <property type="protein sequence ID" value="MFD1003411.1"/>
    <property type="molecule type" value="Genomic_DNA"/>
</dbReference>
<evidence type="ECO:0000313" key="2">
    <source>
        <dbReference type="Proteomes" id="UP001597112"/>
    </source>
</evidence>
<comment type="caution">
    <text evidence="1">The sequence shown here is derived from an EMBL/GenBank/DDBJ whole genome shotgun (WGS) entry which is preliminary data.</text>
</comment>
<proteinExistence type="predicted"/>
<dbReference type="Proteomes" id="UP001597112">
    <property type="component" value="Unassembled WGS sequence"/>
</dbReference>
<reference evidence="2" key="1">
    <citation type="journal article" date="2019" name="Int. J. Syst. Evol. Microbiol.">
        <title>The Global Catalogue of Microorganisms (GCM) 10K type strain sequencing project: providing services to taxonomists for standard genome sequencing and annotation.</title>
        <authorList>
            <consortium name="The Broad Institute Genomics Platform"/>
            <consortium name="The Broad Institute Genome Sequencing Center for Infectious Disease"/>
            <person name="Wu L."/>
            <person name="Ma J."/>
        </authorList>
    </citation>
    <scope>NUCLEOTIDE SEQUENCE [LARGE SCALE GENOMIC DNA]</scope>
    <source>
        <strain evidence="2">CCUG 58938</strain>
    </source>
</reference>
<dbReference type="RefSeq" id="WP_377586089.1">
    <property type="nucleotide sequence ID" value="NZ_JBHTKA010000016.1"/>
</dbReference>
<gene>
    <name evidence="1" type="ORF">ACFQ21_29070</name>
</gene>
<keyword evidence="2" id="KW-1185">Reference proteome</keyword>
<organism evidence="1 2">
    <name type="scientific">Ohtaekwangia kribbensis</name>
    <dbReference type="NCBI Taxonomy" id="688913"/>
    <lineage>
        <taxon>Bacteria</taxon>
        <taxon>Pseudomonadati</taxon>
        <taxon>Bacteroidota</taxon>
        <taxon>Cytophagia</taxon>
        <taxon>Cytophagales</taxon>
        <taxon>Fulvivirgaceae</taxon>
        <taxon>Ohtaekwangia</taxon>
    </lineage>
</organism>
<sequence>MTTGGRTNYYLPGEIGGEYMEFKMTLKNDLIVMNDDRLKHTIRFGFGYDYLRYRIHPMDRHFLLRENEFKYLGKRKDFVLPFDRFIPLYPLDLLIMDFCYKEFQACFVGLTPVFGQRKQSEQQ</sequence>